<evidence type="ECO:0000313" key="3">
    <source>
        <dbReference type="EMBL" id="UUT34919.1"/>
    </source>
</evidence>
<proteinExistence type="predicted"/>
<dbReference type="GO" id="GO:0004519">
    <property type="term" value="F:endonuclease activity"/>
    <property type="evidence" value="ECO:0007669"/>
    <property type="project" value="UniProtKB-KW"/>
</dbReference>
<dbReference type="EMBL" id="CP091139">
    <property type="protein sequence ID" value="UUT34919.1"/>
    <property type="molecule type" value="Genomic_DNA"/>
</dbReference>
<dbReference type="Gene3D" id="1.10.30.50">
    <property type="match status" value="1"/>
</dbReference>
<sequence length="395" mass="43296">MNAVDLLCRLTGVAATSARARIRHAHAVATRTTLTGDPLPAAFPTVRDALVDGVIGVDSIAAIVGALAPISDRCDPTHLAAAEYELVAAATGAGPDGAPACSADDSRTQAKVWTLVLDHDGTLPDYERALRHRGLRFGRERDGIVPISGGLLADVAAQFQRMGDAQLNPRVHDGTEDPGVRFRDAAEDDGDDAPPDTRTREQKMHDVFATILGVAARSAETPSLGGCPDPARHDLRRRTRPRRRGRLHRRHRRHGARGRRATDRVLRGIQRLVIDENGRLIELGSPNRTFSGQQRRAITARDGECIIPGCHVSATWCEIHHVIEHARGGPTHVDNGVPLCWWHHRSLETSGWEIRMVDGVPEVRAPATIDPRRLWQRVPGSLHRARDRLNRRLTG</sequence>
<feature type="domain" description="HNH nuclease" evidence="2">
    <location>
        <begin position="293"/>
        <end position="345"/>
    </location>
</feature>
<dbReference type="InterPro" id="IPR003870">
    <property type="entry name" value="DUF222"/>
</dbReference>
<keyword evidence="3" id="KW-0378">Hydrolase</keyword>
<organism evidence="3 4">
    <name type="scientific">Microbacterium elymi</name>
    <dbReference type="NCBI Taxonomy" id="2909587"/>
    <lineage>
        <taxon>Bacteria</taxon>
        <taxon>Bacillati</taxon>
        <taxon>Actinomycetota</taxon>
        <taxon>Actinomycetes</taxon>
        <taxon>Micrococcales</taxon>
        <taxon>Microbacteriaceae</taxon>
        <taxon>Microbacterium</taxon>
    </lineage>
</organism>
<feature type="compositionally biased region" description="Basic and acidic residues" evidence="1">
    <location>
        <begin position="170"/>
        <end position="185"/>
    </location>
</feature>
<dbReference type="Pfam" id="PF02720">
    <property type="entry name" value="DUF222"/>
    <property type="match status" value="1"/>
</dbReference>
<reference evidence="3" key="1">
    <citation type="submission" date="2022-01" db="EMBL/GenBank/DDBJ databases">
        <title>Microbacterium eymi and Microbacterium rhizovicinus sp. nov., isolated from the rhizospheric soil of Elymus tsukushiensis, a plant native to the Dokdo Islands, Republic of Korea.</title>
        <authorList>
            <person name="Hwang Y.J."/>
        </authorList>
    </citation>
    <scope>NUCLEOTIDE SEQUENCE</scope>
    <source>
        <strain evidence="3">KUDC0405</strain>
    </source>
</reference>
<evidence type="ECO:0000313" key="4">
    <source>
        <dbReference type="Proteomes" id="UP001054811"/>
    </source>
</evidence>
<keyword evidence="3" id="KW-0540">Nuclease</keyword>
<keyword evidence="4" id="KW-1185">Reference proteome</keyword>
<name>A0ABY5NII4_9MICO</name>
<dbReference type="Proteomes" id="UP001054811">
    <property type="component" value="Chromosome"/>
</dbReference>
<evidence type="ECO:0000256" key="1">
    <source>
        <dbReference type="SAM" id="MobiDB-lite"/>
    </source>
</evidence>
<protein>
    <submittedName>
        <fullName evidence="3">HNH endonuclease</fullName>
    </submittedName>
</protein>
<dbReference type="CDD" id="cd00085">
    <property type="entry name" value="HNHc"/>
    <property type="match status" value="1"/>
</dbReference>
<dbReference type="InterPro" id="IPR003615">
    <property type="entry name" value="HNH_nuc"/>
</dbReference>
<gene>
    <name evidence="3" type="ORF">L2X98_31495</name>
</gene>
<dbReference type="SMART" id="SM00507">
    <property type="entry name" value="HNHc"/>
    <property type="match status" value="1"/>
</dbReference>
<feature type="region of interest" description="Disordered" evidence="1">
    <location>
        <begin position="166"/>
        <end position="202"/>
    </location>
</feature>
<evidence type="ECO:0000259" key="2">
    <source>
        <dbReference type="SMART" id="SM00507"/>
    </source>
</evidence>
<keyword evidence="3" id="KW-0255">Endonuclease</keyword>
<dbReference type="RefSeq" id="WP_259611454.1">
    <property type="nucleotide sequence ID" value="NZ_CP091139.2"/>
</dbReference>
<accession>A0ABY5NII4</accession>